<dbReference type="CDD" id="cd00063">
    <property type="entry name" value="FN3"/>
    <property type="match status" value="1"/>
</dbReference>
<reference evidence="3" key="1">
    <citation type="submission" date="2017-05" db="UniProtKB">
        <authorList>
            <consortium name="EnsemblMetazoa"/>
        </authorList>
    </citation>
    <scope>IDENTIFICATION</scope>
</reference>
<accession>A0A1X7TBD1</accession>
<dbReference type="AlphaFoldDB" id="A0A1X7TBD1"/>
<protein>
    <recommendedName>
        <fullName evidence="2">Fibronectin type-III domain-containing protein</fullName>
    </recommendedName>
</protein>
<dbReference type="InterPro" id="IPR036116">
    <property type="entry name" value="FN3_sf"/>
</dbReference>
<dbReference type="EnsemblMetazoa" id="Aqu2.1.11750_001">
    <property type="protein sequence ID" value="Aqu2.1.11750_001"/>
    <property type="gene ID" value="Aqu2.1.11750"/>
</dbReference>
<evidence type="ECO:0000259" key="2">
    <source>
        <dbReference type="PROSITE" id="PS50853"/>
    </source>
</evidence>
<proteinExistence type="predicted"/>
<dbReference type="InterPro" id="IPR013783">
    <property type="entry name" value="Ig-like_fold"/>
</dbReference>
<dbReference type="SUPFAM" id="SSF49265">
    <property type="entry name" value="Fibronectin type III"/>
    <property type="match status" value="1"/>
</dbReference>
<dbReference type="SMART" id="SM00060">
    <property type="entry name" value="FN3"/>
    <property type="match status" value="1"/>
</dbReference>
<evidence type="ECO:0000256" key="1">
    <source>
        <dbReference type="SAM" id="SignalP"/>
    </source>
</evidence>
<keyword evidence="1" id="KW-0732">Signal</keyword>
<dbReference type="PROSITE" id="PS50853">
    <property type="entry name" value="FN3"/>
    <property type="match status" value="1"/>
</dbReference>
<sequence>MMWASPRNMSLFIAVAFLLSISEVISQCPPSSGIYLMHDGNCYPNGSYFQDNNIRPTPLECGLPGVTLNGGQWIGPNGAVPCPGNNSNVQCTVGSSGTNFSVHINYPSFLEQSGDGWYMCCLPTDCSDPNTNIIFVNIFRFAQIESFTVADLPSDMTVYPQEYKLNCTKIGFYQYDISMSIDSTALASYTRCNDQCSNSPCPGTELDSSTNRVRHTIGITWDGMTVSSGSISQSTTGDQMYQCVLDNPSDGDNRTRTSILKVPATAPSSLTEVNKTINTITASWTALDSSDADGYVVNVTSDTDTVQTVQVEGSSNNTITLNGLRGGTAFSITVRAYQQLLGPASTISVQTLPVINSINWMPVSFITQLNNTQYRIDCLTTTDINPSTDVYWLVNEVMKTNSLYTSIDARTYNSTLLVYPDPLGVSVNVTCIAMFGGVDYSHSVILHAPSSPPNNAREFILNGTSIKVNWTNSSETNGYVIEYTTGGVTRN</sequence>
<dbReference type="InParanoid" id="A0A1X7TBD1"/>
<feature type="signal peptide" evidence="1">
    <location>
        <begin position="1"/>
        <end position="26"/>
    </location>
</feature>
<feature type="chain" id="PRO_5011965268" description="Fibronectin type-III domain-containing protein" evidence="1">
    <location>
        <begin position="27"/>
        <end position="491"/>
    </location>
</feature>
<dbReference type="Gene3D" id="2.60.40.10">
    <property type="entry name" value="Immunoglobulins"/>
    <property type="match status" value="1"/>
</dbReference>
<organism evidence="3">
    <name type="scientific">Amphimedon queenslandica</name>
    <name type="common">Sponge</name>
    <dbReference type="NCBI Taxonomy" id="400682"/>
    <lineage>
        <taxon>Eukaryota</taxon>
        <taxon>Metazoa</taxon>
        <taxon>Porifera</taxon>
        <taxon>Demospongiae</taxon>
        <taxon>Heteroscleromorpha</taxon>
        <taxon>Haplosclerida</taxon>
        <taxon>Niphatidae</taxon>
        <taxon>Amphimedon</taxon>
    </lineage>
</organism>
<dbReference type="Pfam" id="PF00041">
    <property type="entry name" value="fn3"/>
    <property type="match status" value="1"/>
</dbReference>
<dbReference type="OrthoDB" id="10253954at2759"/>
<evidence type="ECO:0000313" key="3">
    <source>
        <dbReference type="EnsemblMetazoa" id="Aqu2.1.11750_001"/>
    </source>
</evidence>
<name>A0A1X7TBD1_AMPQE</name>
<dbReference type="InterPro" id="IPR003961">
    <property type="entry name" value="FN3_dom"/>
</dbReference>
<feature type="domain" description="Fibronectin type-III" evidence="2">
    <location>
        <begin position="266"/>
        <end position="355"/>
    </location>
</feature>